<feature type="region of interest" description="Disordered" evidence="1">
    <location>
        <begin position="363"/>
        <end position="400"/>
    </location>
</feature>
<reference evidence="3 4" key="1">
    <citation type="submission" date="2020-02" db="EMBL/GenBank/DDBJ databases">
        <authorList>
            <person name="Ma Q."/>
            <person name="Huang Y."/>
            <person name="Song X."/>
            <person name="Pei D."/>
        </authorList>
    </citation>
    <scope>NUCLEOTIDE SEQUENCE [LARGE SCALE GENOMIC DNA]</scope>
    <source>
        <strain evidence="3">Sxm20200214</strain>
        <tissue evidence="3">Leaf</tissue>
    </source>
</reference>
<dbReference type="SUPFAM" id="SSF54277">
    <property type="entry name" value="CAD &amp; PB1 domains"/>
    <property type="match status" value="1"/>
</dbReference>
<organism evidence="3 4">
    <name type="scientific">Brassica carinata</name>
    <name type="common">Ethiopian mustard</name>
    <name type="synonym">Abyssinian cabbage</name>
    <dbReference type="NCBI Taxonomy" id="52824"/>
    <lineage>
        <taxon>Eukaryota</taxon>
        <taxon>Viridiplantae</taxon>
        <taxon>Streptophyta</taxon>
        <taxon>Embryophyta</taxon>
        <taxon>Tracheophyta</taxon>
        <taxon>Spermatophyta</taxon>
        <taxon>Magnoliopsida</taxon>
        <taxon>eudicotyledons</taxon>
        <taxon>Gunneridae</taxon>
        <taxon>Pentapetalae</taxon>
        <taxon>rosids</taxon>
        <taxon>malvids</taxon>
        <taxon>Brassicales</taxon>
        <taxon>Brassicaceae</taxon>
        <taxon>Brassiceae</taxon>
        <taxon>Brassica</taxon>
    </lineage>
</organism>
<feature type="domain" description="PB1" evidence="2">
    <location>
        <begin position="405"/>
        <end position="487"/>
    </location>
</feature>
<gene>
    <name evidence="3" type="ORF">Bca52824_044642</name>
</gene>
<sequence>MDGLTTLPPSTLSPRGVTALLRLIPWSPNTVCQPLPLRPLELLSLHAAAPRDSTWSSSYYGQEMSSRSPHHSLDINELSREGVLAKVWTPIKTGDQYMLSTCDQAYLLDPRLFQYREVSRKFTFASKPNQCSYPGLPGRVFIPGVREWTSNVMYYKKDDNGDILLCCHGACHIKEKLSFDMEMDSVCRALQPGSTTVHESFPGSSGDSLLWLKGCKLKDVSGPSPSAKIQDVQDSTGSQGASEQDISRGRTPERKKGATERNVSLRVLQQHFSGSLKDAARSIGEGGLRFDSATGEFVAVCSSNGNNAHVVAEDASCELLKAKSVDNAIKLEDDIITNGSFMEVNASGMDTTIRCSGNIIEPNRSISDSSNGSGPVMLRSSSPSMDDRNQMRTHKSNSSESGFGTLIVKATYREDTISFKFDPSVGCLQLYKEVGKRFRRQDGLFQLKYLDDEEEWVMLVIDSDLQECLEILYSMRKHTVKFLVRDLSGSLGSSAGSNGYLGAGL</sequence>
<name>A0A8X7R968_BRACI</name>
<comment type="caution">
    <text evidence="3">The sequence shown here is derived from an EMBL/GenBank/DDBJ whole genome shotgun (WGS) entry which is preliminary data.</text>
</comment>
<dbReference type="PROSITE" id="PS51745">
    <property type="entry name" value="PB1"/>
    <property type="match status" value="1"/>
</dbReference>
<dbReference type="InterPro" id="IPR053793">
    <property type="entry name" value="PB1-like"/>
</dbReference>
<dbReference type="InterPro" id="IPR000270">
    <property type="entry name" value="PB1_dom"/>
</dbReference>
<feature type="compositionally biased region" description="Polar residues" evidence="1">
    <location>
        <begin position="364"/>
        <end position="384"/>
    </location>
</feature>
<dbReference type="AlphaFoldDB" id="A0A8X7R968"/>
<accession>A0A8X7R968</accession>
<dbReference type="OrthoDB" id="6270329at2759"/>
<feature type="compositionally biased region" description="Basic and acidic residues" evidence="1">
    <location>
        <begin position="245"/>
        <end position="259"/>
    </location>
</feature>
<evidence type="ECO:0000259" key="2">
    <source>
        <dbReference type="PROSITE" id="PS51745"/>
    </source>
</evidence>
<dbReference type="CDD" id="cd06407">
    <property type="entry name" value="PB1_NLP"/>
    <property type="match status" value="1"/>
</dbReference>
<protein>
    <recommendedName>
        <fullName evidence="2">PB1 domain-containing protein</fullName>
    </recommendedName>
</protein>
<feature type="region of interest" description="Disordered" evidence="1">
    <location>
        <begin position="222"/>
        <end position="260"/>
    </location>
</feature>
<evidence type="ECO:0000313" key="3">
    <source>
        <dbReference type="EMBL" id="KAG2285038.1"/>
    </source>
</evidence>
<dbReference type="EMBL" id="JAAMPC010000010">
    <property type="protein sequence ID" value="KAG2285038.1"/>
    <property type="molecule type" value="Genomic_DNA"/>
</dbReference>
<dbReference type="GO" id="GO:0003700">
    <property type="term" value="F:DNA-binding transcription factor activity"/>
    <property type="evidence" value="ECO:0007669"/>
    <property type="project" value="InterPro"/>
</dbReference>
<proteinExistence type="predicted"/>
<dbReference type="InterPro" id="IPR034891">
    <property type="entry name" value="PB1_NLP"/>
</dbReference>
<evidence type="ECO:0000313" key="4">
    <source>
        <dbReference type="Proteomes" id="UP000886595"/>
    </source>
</evidence>
<dbReference type="Gene3D" id="3.10.20.90">
    <property type="entry name" value="Phosphatidylinositol 3-kinase Catalytic Subunit, Chain A, domain 1"/>
    <property type="match status" value="1"/>
</dbReference>
<dbReference type="Proteomes" id="UP000886595">
    <property type="component" value="Unassembled WGS sequence"/>
</dbReference>
<evidence type="ECO:0000256" key="1">
    <source>
        <dbReference type="SAM" id="MobiDB-lite"/>
    </source>
</evidence>
<dbReference type="PANTHER" id="PTHR32002">
    <property type="entry name" value="PROTEIN NLP8"/>
    <property type="match status" value="1"/>
</dbReference>
<keyword evidence="4" id="KW-1185">Reference proteome</keyword>
<dbReference type="InterPro" id="IPR045012">
    <property type="entry name" value="NLP"/>
</dbReference>
<dbReference type="SMART" id="SM00666">
    <property type="entry name" value="PB1"/>
    <property type="match status" value="1"/>
</dbReference>
<dbReference type="PANTHER" id="PTHR32002:SF51">
    <property type="entry name" value="RWP-RK DOMAIN-CONTAINING PROTEIN"/>
    <property type="match status" value="1"/>
</dbReference>
<feature type="compositionally biased region" description="Polar residues" evidence="1">
    <location>
        <begin position="232"/>
        <end position="244"/>
    </location>
</feature>
<dbReference type="Pfam" id="PF00564">
    <property type="entry name" value="PB1"/>
    <property type="match status" value="1"/>
</dbReference>